<sequence length="89" mass="9735">DDLKPNTDSVTIEYEGEPGIEDKIAKQQEVIETYLDGLLNTVAQDMSGFQKQWDEEGVLCLGDGVLEGAKAWGADVVELFSPEVWGDMG</sequence>
<accession>A0A227J1C1</accession>
<dbReference type="AlphaFoldDB" id="A0A227J1C1"/>
<organism evidence="1 2">
    <name type="scientific">Vibrio parahaemolyticus</name>
    <dbReference type="NCBI Taxonomy" id="670"/>
    <lineage>
        <taxon>Bacteria</taxon>
        <taxon>Pseudomonadati</taxon>
        <taxon>Pseudomonadota</taxon>
        <taxon>Gammaproteobacteria</taxon>
        <taxon>Vibrionales</taxon>
        <taxon>Vibrionaceae</taxon>
        <taxon>Vibrio</taxon>
    </lineage>
</organism>
<proteinExistence type="predicted"/>
<evidence type="ECO:0000313" key="2">
    <source>
        <dbReference type="Proteomes" id="UP000214596"/>
    </source>
</evidence>
<dbReference type="EMBL" id="NIXT01004557">
    <property type="protein sequence ID" value="OXE28255.1"/>
    <property type="molecule type" value="Genomic_DNA"/>
</dbReference>
<dbReference type="Proteomes" id="UP000214596">
    <property type="component" value="Unassembled WGS sequence"/>
</dbReference>
<reference evidence="1 2" key="1">
    <citation type="journal article" date="2017" name="Appl. Environ. Microbiol.">
        <title>Parallel evolution of two clades of a major Atlantic endemic Vibrio parahaemolyticus pathogen lineage by independent acquisition of related pathogenicity islands.</title>
        <authorList>
            <person name="Xu F."/>
            <person name="Gonzalez-Escalona N."/>
            <person name="Drees K.P."/>
            <person name="Sebra R.P."/>
            <person name="Cooper V.S."/>
            <person name="Jones S.H."/>
            <person name="Whistler C.A."/>
        </authorList>
    </citation>
    <scope>NUCLEOTIDE SEQUENCE [LARGE SCALE GENOMIC DNA]</scope>
    <source>
        <strain evidence="1 2">MAVP-3</strain>
    </source>
</reference>
<feature type="non-terminal residue" evidence="1">
    <location>
        <position position="89"/>
    </location>
</feature>
<evidence type="ECO:0000313" key="1">
    <source>
        <dbReference type="EMBL" id="OXE28255.1"/>
    </source>
</evidence>
<protein>
    <submittedName>
        <fullName evidence="1">Uncharacterized protein</fullName>
    </submittedName>
</protein>
<gene>
    <name evidence="1" type="ORF">CA163_34875</name>
</gene>
<comment type="caution">
    <text evidence="1">The sequence shown here is derived from an EMBL/GenBank/DDBJ whole genome shotgun (WGS) entry which is preliminary data.</text>
</comment>
<name>A0A227J1C1_VIBPH</name>
<feature type="non-terminal residue" evidence="1">
    <location>
        <position position="1"/>
    </location>
</feature>